<comment type="caution">
    <text evidence="2">The sequence shown here is derived from an EMBL/GenBank/DDBJ whole genome shotgun (WGS) entry which is preliminary data.</text>
</comment>
<dbReference type="EMBL" id="JAQQWN010000010">
    <property type="protein sequence ID" value="KAK8062069.1"/>
    <property type="molecule type" value="Genomic_DNA"/>
</dbReference>
<dbReference type="PANTHER" id="PTHR39603">
    <property type="entry name" value="CYANOVIRIN-N DOMAIN-CONTAINING PROTEIN"/>
    <property type="match status" value="1"/>
</dbReference>
<dbReference type="RefSeq" id="XP_066660668.1">
    <property type="nucleotide sequence ID" value="XM_066818480.1"/>
</dbReference>
<name>A0ABR1UT06_9PEZI</name>
<gene>
    <name evidence="2" type="ORF">PG997_014166</name>
</gene>
<sequence length="199" mass="20672">MLTKANFAVLLCLTSVAVGHVMVQPDDPYASLAAAATSYEEFVNHIVAAAPKVVPPPVPSPIVPTAEQEAFLDALNATTTGPNRLMARDSESLTKIAHVANPDLFTFPYQGPDAGSCVSYLAGLGETECRVGVNGVLMCLQHKAKIVGLAGRGEAASSCANVARAAGRILDVCTHSDHQITGQKTLDSDVNFNVIVAGS</sequence>
<evidence type="ECO:0000313" key="3">
    <source>
        <dbReference type="Proteomes" id="UP001433268"/>
    </source>
</evidence>
<dbReference type="GeneID" id="92051540"/>
<dbReference type="Proteomes" id="UP001433268">
    <property type="component" value="Unassembled WGS sequence"/>
</dbReference>
<dbReference type="PANTHER" id="PTHR39603:SF1">
    <property type="entry name" value="CYANOVIRIN-N DOMAIN-CONTAINING PROTEIN"/>
    <property type="match status" value="1"/>
</dbReference>
<keyword evidence="1" id="KW-0732">Signal</keyword>
<accession>A0ABR1UT06</accession>
<protein>
    <submittedName>
        <fullName evidence="2">Uncharacterized protein</fullName>
    </submittedName>
</protein>
<feature type="chain" id="PRO_5046147245" evidence="1">
    <location>
        <begin position="20"/>
        <end position="199"/>
    </location>
</feature>
<reference evidence="2 3" key="1">
    <citation type="submission" date="2023-01" db="EMBL/GenBank/DDBJ databases">
        <title>Analysis of 21 Apiospora genomes using comparative genomics revels a genus with tremendous synthesis potential of carbohydrate active enzymes and secondary metabolites.</title>
        <authorList>
            <person name="Sorensen T."/>
        </authorList>
    </citation>
    <scope>NUCLEOTIDE SEQUENCE [LARGE SCALE GENOMIC DNA]</scope>
    <source>
        <strain evidence="2 3">CBS 114990</strain>
    </source>
</reference>
<organism evidence="2 3">
    <name type="scientific">Apiospora hydei</name>
    <dbReference type="NCBI Taxonomy" id="1337664"/>
    <lineage>
        <taxon>Eukaryota</taxon>
        <taxon>Fungi</taxon>
        <taxon>Dikarya</taxon>
        <taxon>Ascomycota</taxon>
        <taxon>Pezizomycotina</taxon>
        <taxon>Sordariomycetes</taxon>
        <taxon>Xylariomycetidae</taxon>
        <taxon>Amphisphaeriales</taxon>
        <taxon>Apiosporaceae</taxon>
        <taxon>Apiospora</taxon>
    </lineage>
</organism>
<evidence type="ECO:0000256" key="1">
    <source>
        <dbReference type="SAM" id="SignalP"/>
    </source>
</evidence>
<keyword evidence="3" id="KW-1185">Reference proteome</keyword>
<evidence type="ECO:0000313" key="2">
    <source>
        <dbReference type="EMBL" id="KAK8062069.1"/>
    </source>
</evidence>
<proteinExistence type="predicted"/>
<feature type="signal peptide" evidence="1">
    <location>
        <begin position="1"/>
        <end position="19"/>
    </location>
</feature>